<gene>
    <name evidence="13" type="ORF">AB205_0056080</name>
</gene>
<dbReference type="GO" id="GO:0051453">
    <property type="term" value="P:regulation of intracellular pH"/>
    <property type="evidence" value="ECO:0007669"/>
    <property type="project" value="TreeGrafter"/>
</dbReference>
<dbReference type="InterPro" id="IPR013769">
    <property type="entry name" value="Band3_cytoplasmic_dom"/>
</dbReference>
<evidence type="ECO:0000259" key="11">
    <source>
        <dbReference type="Pfam" id="PF00955"/>
    </source>
</evidence>
<evidence type="ECO:0000256" key="8">
    <source>
        <dbReference type="ARBA" id="ARBA00023136"/>
    </source>
</evidence>
<feature type="transmembrane region" description="Helical" evidence="10">
    <location>
        <begin position="216"/>
        <end position="235"/>
    </location>
</feature>
<evidence type="ECO:0000256" key="10">
    <source>
        <dbReference type="SAM" id="Phobius"/>
    </source>
</evidence>
<dbReference type="PANTHER" id="PTHR11453:SF105">
    <property type="entry name" value="SODIUM BICARBONATE COTRANSPORTER 3"/>
    <property type="match status" value="1"/>
</dbReference>
<dbReference type="Pfam" id="PF07565">
    <property type="entry name" value="Band_3_cyto"/>
    <property type="match status" value="1"/>
</dbReference>
<organism evidence="13">
    <name type="scientific">Aquarana catesbeiana</name>
    <name type="common">American bullfrog</name>
    <name type="synonym">Rana catesbeiana</name>
    <dbReference type="NCBI Taxonomy" id="8400"/>
    <lineage>
        <taxon>Eukaryota</taxon>
        <taxon>Metazoa</taxon>
        <taxon>Chordata</taxon>
        <taxon>Craniata</taxon>
        <taxon>Vertebrata</taxon>
        <taxon>Euteleostomi</taxon>
        <taxon>Amphibia</taxon>
        <taxon>Batrachia</taxon>
        <taxon>Anura</taxon>
        <taxon>Neobatrachia</taxon>
        <taxon>Ranoidea</taxon>
        <taxon>Ranidae</taxon>
        <taxon>Aquarana</taxon>
    </lineage>
</organism>
<keyword evidence="6 10" id="KW-1133">Transmembrane helix</keyword>
<feature type="domain" description="Bicarbonate transporter-like transmembrane" evidence="11">
    <location>
        <begin position="158"/>
        <end position="539"/>
    </location>
</feature>
<dbReference type="PRINTS" id="PR01232">
    <property type="entry name" value="NAHCO3TRSPRT"/>
</dbReference>
<reference evidence="13" key="1">
    <citation type="submission" date="2017-08" db="EMBL/GenBank/DDBJ databases">
        <title>Assembly of the North American Bullfrog Genome.</title>
        <authorList>
            <person name="Warren R.L."/>
            <person name="Vandervalk B.P."/>
            <person name="Kucuk E."/>
            <person name="Birol I."/>
            <person name="Helbing C."/>
            <person name="Pandoh P."/>
            <person name="Behsaz B."/>
            <person name="Mohamadi H."/>
            <person name="Chu J."/>
            <person name="Jackman S."/>
            <person name="Hammond S.A."/>
            <person name="Veldhoen N."/>
            <person name="Kirk H."/>
            <person name="Zhao Y."/>
            <person name="Coope R."/>
            <person name="Pleasance S."/>
            <person name="Moore R."/>
            <person name="Holt R."/>
        </authorList>
    </citation>
    <scope>NUCLEOTIDE SEQUENCE</scope>
    <source>
        <strain evidence="13">Bruno</strain>
        <tissue evidence="13">Liver</tissue>
    </source>
</reference>
<dbReference type="SUPFAM" id="SSF55804">
    <property type="entry name" value="Phoshotransferase/anion transport protein"/>
    <property type="match status" value="1"/>
</dbReference>
<dbReference type="InterPro" id="IPR016152">
    <property type="entry name" value="PTrfase/Anion_transptr"/>
</dbReference>
<dbReference type="InterPro" id="IPR011531">
    <property type="entry name" value="HCO3_transpt-like_TM_dom"/>
</dbReference>
<comment type="similarity">
    <text evidence="2">Belongs to the anion exchanger (TC 2.A.31) family.</text>
</comment>
<evidence type="ECO:0000313" key="13">
    <source>
        <dbReference type="EMBL" id="PIO36634.1"/>
    </source>
</evidence>
<dbReference type="GO" id="GO:0016324">
    <property type="term" value="C:apical plasma membrane"/>
    <property type="evidence" value="ECO:0007669"/>
    <property type="project" value="TreeGrafter"/>
</dbReference>
<feature type="transmembrane region" description="Helical" evidence="10">
    <location>
        <begin position="488"/>
        <end position="507"/>
    </location>
</feature>
<dbReference type="Pfam" id="PF00955">
    <property type="entry name" value="HCO3_cotransp"/>
    <property type="match status" value="2"/>
</dbReference>
<keyword evidence="4" id="KW-1003">Cell membrane</keyword>
<dbReference type="AlphaFoldDB" id="A0A2G9S973"/>
<feature type="transmembrane region" description="Helical" evidence="10">
    <location>
        <begin position="304"/>
        <end position="325"/>
    </location>
</feature>
<dbReference type="GO" id="GO:0008510">
    <property type="term" value="F:sodium:bicarbonate symporter activity"/>
    <property type="evidence" value="ECO:0007669"/>
    <property type="project" value="TreeGrafter"/>
</dbReference>
<keyword evidence="7" id="KW-0406">Ion transport</keyword>
<evidence type="ECO:0000256" key="7">
    <source>
        <dbReference type="ARBA" id="ARBA00023065"/>
    </source>
</evidence>
<keyword evidence="8 10" id="KW-0472">Membrane</keyword>
<feature type="region of interest" description="Disordered" evidence="9">
    <location>
        <begin position="111"/>
        <end position="151"/>
    </location>
</feature>
<feature type="transmembrane region" description="Helical" evidence="10">
    <location>
        <begin position="440"/>
        <end position="457"/>
    </location>
</feature>
<proteinExistence type="inferred from homology"/>
<dbReference type="GO" id="GO:0016323">
    <property type="term" value="C:basolateral plasma membrane"/>
    <property type="evidence" value="ECO:0007669"/>
    <property type="project" value="UniProtKB-SubCell"/>
</dbReference>
<sequence>MWRRRWVELQNASSGARGSSAPKVELDNCICTNIGDQASSRLIAQAELVMYMGRSGGPRQFRSQNIKKPWTALQIFHDVAYKAKDRNDLLAGIDEFLDQVTVLPPGEWDPSIRIEPPKSVPSQEKRKIPTIPNGSTPTGETLKEEQHHAGPELQRTGRLFGGLMLDIKRKAPFFLSDFKDALSLQCLASVLFLYCACMSPVITFGGLLGEATQNRISAIESLFGASLTGIAYSLFAGQPLTILGSTGPVLVFEKILFKFCKDYKLSYLPLRTSIGLWTAFLCLILVATDASSLVCYITRFTEEAFAALICIIFIYEALEKLYHLAEKYVFNMHNDLDMLTKYSCVCAEPVNPDNKTLAFWSDKNITVSDMQWDNLTVSDCIAHHGSFVGSACGHHGPYIPDVFFWSIILFFTTFYLSSFLKQFKTKNYFPTKVRSTISDFAIFLAIVIMVVIDYLVGVPSPKLHVPEKFEPTLKDRGWFIGPLGTNPWWTIPAAAIPALLCTILVFMDQQITAVIINRKEHKLKPKDCYSVALLCQQAILSWIVSPGPTPLSPDWLADFNSSRSQWHRCGVSANQEGEYQTADTLVDTAGQRGSSGEQPKFLGIKEQRVTGLLIFVLMGLSVFMTSVLKFIPMPVLYGVFLYMGVSSLKGIQFFDRIKLFGMPAKHQPDLIYLRYVPLWKVHVFTVIQLTCLVLLWVIKVSQAAVVFPMMVLALVFIRKLLDFFFTKRELSWLDDLMPESKKKKEDDKKKKEKEEAERMLEVEDSDNVQLAYEGRNLLQIPVKSLKYSLDPSVVNISDEMAKTAQWKALSMHPENEKLSKSNQSPDKPVNVKVTIDDGSLRKYVDAETSV</sequence>
<dbReference type="InterPro" id="IPR003024">
    <property type="entry name" value="Na/HCO3_transpt"/>
</dbReference>
<feature type="transmembrane region" description="Helical" evidence="10">
    <location>
        <begin position="402"/>
        <end position="420"/>
    </location>
</feature>
<dbReference type="OrthoDB" id="1735926at2759"/>
<keyword evidence="5 10" id="KW-0812">Transmembrane</keyword>
<evidence type="ECO:0008006" key="14">
    <source>
        <dbReference type="Google" id="ProtNLM"/>
    </source>
</evidence>
<feature type="domain" description="Bicarbonate transporter-like transmembrane" evidence="11">
    <location>
        <begin position="592"/>
        <end position="738"/>
    </location>
</feature>
<feature type="domain" description="Band 3 cytoplasmic" evidence="12">
    <location>
        <begin position="74"/>
        <end position="110"/>
    </location>
</feature>
<dbReference type="InterPro" id="IPR003020">
    <property type="entry name" value="HCO3_transpt_euk"/>
</dbReference>
<dbReference type="GO" id="GO:0005452">
    <property type="term" value="F:solute:inorganic anion antiporter activity"/>
    <property type="evidence" value="ECO:0007669"/>
    <property type="project" value="InterPro"/>
</dbReference>
<feature type="transmembrane region" description="Helical" evidence="10">
    <location>
        <begin position="187"/>
        <end position="209"/>
    </location>
</feature>
<feature type="transmembrane region" description="Helical" evidence="10">
    <location>
        <begin position="704"/>
        <end position="721"/>
    </location>
</feature>
<name>A0A2G9S973_AQUCT</name>
<dbReference type="Gene3D" id="3.40.930.10">
    <property type="entry name" value="Mannitol-specific EII, Chain A"/>
    <property type="match status" value="1"/>
</dbReference>
<dbReference type="PANTHER" id="PTHR11453">
    <property type="entry name" value="ANION EXCHANGE PROTEIN"/>
    <property type="match status" value="1"/>
</dbReference>
<feature type="region of interest" description="Disordered" evidence="9">
    <location>
        <begin position="811"/>
        <end position="831"/>
    </location>
</feature>
<dbReference type="PRINTS" id="PR01231">
    <property type="entry name" value="HCO3TRNSPORT"/>
</dbReference>
<evidence type="ECO:0000256" key="1">
    <source>
        <dbReference type="ARBA" id="ARBA00004554"/>
    </source>
</evidence>
<dbReference type="Gene3D" id="1.10.287.570">
    <property type="entry name" value="Helical hairpin bin"/>
    <property type="match status" value="1"/>
</dbReference>
<feature type="transmembrane region" description="Helical" evidence="10">
    <location>
        <begin position="675"/>
        <end position="698"/>
    </location>
</feature>
<evidence type="ECO:0000256" key="3">
    <source>
        <dbReference type="ARBA" id="ARBA00022448"/>
    </source>
</evidence>
<evidence type="ECO:0000256" key="5">
    <source>
        <dbReference type="ARBA" id="ARBA00022692"/>
    </source>
</evidence>
<evidence type="ECO:0000256" key="6">
    <source>
        <dbReference type="ARBA" id="ARBA00022989"/>
    </source>
</evidence>
<feature type="transmembrane region" description="Helical" evidence="10">
    <location>
        <begin position="274"/>
        <end position="297"/>
    </location>
</feature>
<evidence type="ECO:0000256" key="4">
    <source>
        <dbReference type="ARBA" id="ARBA00022475"/>
    </source>
</evidence>
<keyword evidence="3" id="KW-0813">Transport</keyword>
<protein>
    <recommendedName>
        <fullName evidence="14">Anion exchange protein</fullName>
    </recommendedName>
</protein>
<feature type="compositionally biased region" description="Basic and acidic residues" evidence="9">
    <location>
        <begin position="141"/>
        <end position="150"/>
    </location>
</feature>
<dbReference type="EMBL" id="KV926704">
    <property type="protein sequence ID" value="PIO36634.1"/>
    <property type="molecule type" value="Genomic_DNA"/>
</dbReference>
<evidence type="ECO:0000259" key="12">
    <source>
        <dbReference type="Pfam" id="PF07565"/>
    </source>
</evidence>
<dbReference type="FunFam" id="1.10.287.570:FF:000001">
    <property type="entry name" value="Anion exchange protein"/>
    <property type="match status" value="1"/>
</dbReference>
<feature type="transmembrane region" description="Helical" evidence="10">
    <location>
        <begin position="609"/>
        <end position="628"/>
    </location>
</feature>
<dbReference type="GO" id="GO:0008509">
    <property type="term" value="F:monoatomic anion transmembrane transporter activity"/>
    <property type="evidence" value="ECO:0007669"/>
    <property type="project" value="InterPro"/>
</dbReference>
<comment type="subcellular location">
    <subcellularLocation>
        <location evidence="1">Basolateral cell membrane</location>
        <topology evidence="1">Multi-pass membrane protein</topology>
    </subcellularLocation>
</comment>
<evidence type="ECO:0000256" key="2">
    <source>
        <dbReference type="ARBA" id="ARBA00010993"/>
    </source>
</evidence>
<evidence type="ECO:0000256" key="9">
    <source>
        <dbReference type="SAM" id="MobiDB-lite"/>
    </source>
</evidence>
<accession>A0A2G9S973</accession>